<name>A0A067L6H2_JATCU</name>
<dbReference type="GO" id="GO:0006355">
    <property type="term" value="P:regulation of DNA-templated transcription"/>
    <property type="evidence" value="ECO:0007669"/>
    <property type="project" value="TreeGrafter"/>
</dbReference>
<evidence type="ECO:0000256" key="3">
    <source>
        <dbReference type="SAM" id="MobiDB-lite"/>
    </source>
</evidence>
<dbReference type="InterPro" id="IPR009072">
    <property type="entry name" value="Histone-fold"/>
</dbReference>
<dbReference type="Proteomes" id="UP000027138">
    <property type="component" value="Unassembled WGS sequence"/>
</dbReference>
<reference evidence="5 6" key="1">
    <citation type="journal article" date="2014" name="PLoS ONE">
        <title>Global Analysis of Gene Expression Profiles in Physic Nut (Jatropha curcas L.) Seedlings Exposed to Salt Stress.</title>
        <authorList>
            <person name="Zhang L."/>
            <person name="Zhang C."/>
            <person name="Wu P."/>
            <person name="Chen Y."/>
            <person name="Li M."/>
            <person name="Jiang H."/>
            <person name="Wu G."/>
        </authorList>
    </citation>
    <scope>NUCLEOTIDE SEQUENCE [LARGE SCALE GENOMIC DNA]</scope>
    <source>
        <strain evidence="6">cv. GZQX0401</strain>
        <tissue evidence="5">Young leaves</tissue>
    </source>
</reference>
<dbReference type="SUPFAM" id="SSF47113">
    <property type="entry name" value="Histone-fold"/>
    <property type="match status" value="1"/>
</dbReference>
<evidence type="ECO:0000259" key="4">
    <source>
        <dbReference type="Pfam" id="PF00808"/>
    </source>
</evidence>
<dbReference type="Gene3D" id="1.10.20.10">
    <property type="entry name" value="Histone, subunit A"/>
    <property type="match status" value="1"/>
</dbReference>
<dbReference type="GO" id="GO:0000976">
    <property type="term" value="F:transcription cis-regulatory region binding"/>
    <property type="evidence" value="ECO:0007669"/>
    <property type="project" value="TreeGrafter"/>
</dbReference>
<dbReference type="GO" id="GO:0005634">
    <property type="term" value="C:nucleus"/>
    <property type="evidence" value="ECO:0007669"/>
    <property type="project" value="UniProtKB-SubCell"/>
</dbReference>
<evidence type="ECO:0000313" key="5">
    <source>
        <dbReference type="EMBL" id="KDP44071.1"/>
    </source>
</evidence>
<feature type="compositionally biased region" description="Basic and acidic residues" evidence="3">
    <location>
        <begin position="73"/>
        <end position="82"/>
    </location>
</feature>
<dbReference type="OrthoDB" id="636685at2759"/>
<keyword evidence="2" id="KW-0539">Nucleus</keyword>
<dbReference type="InterPro" id="IPR050568">
    <property type="entry name" value="Transcr_DNA_Rep_Reg"/>
</dbReference>
<dbReference type="GO" id="GO:0046982">
    <property type="term" value="F:protein heterodimerization activity"/>
    <property type="evidence" value="ECO:0007669"/>
    <property type="project" value="InterPro"/>
</dbReference>
<comment type="subcellular location">
    <subcellularLocation>
        <location evidence="1">Nucleus</location>
    </subcellularLocation>
</comment>
<protein>
    <recommendedName>
        <fullName evidence="4">Transcription factor CBF/NF-Y/archaeal histone domain-containing protein</fullName>
    </recommendedName>
</protein>
<dbReference type="InterPro" id="IPR003958">
    <property type="entry name" value="CBFA_NFYB_domain"/>
</dbReference>
<keyword evidence="6" id="KW-1185">Reference proteome</keyword>
<feature type="region of interest" description="Disordered" evidence="3">
    <location>
        <begin position="1"/>
        <end position="110"/>
    </location>
</feature>
<dbReference type="PANTHER" id="PTHR10252">
    <property type="entry name" value="HISTONE-LIKE TRANSCRIPTION FACTOR CCAAT-RELATED"/>
    <property type="match status" value="1"/>
</dbReference>
<proteinExistence type="predicted"/>
<gene>
    <name evidence="5" type="ORF">JCGZ_05538</name>
</gene>
<evidence type="ECO:0000256" key="2">
    <source>
        <dbReference type="ARBA" id="ARBA00023242"/>
    </source>
</evidence>
<dbReference type="Pfam" id="PF00808">
    <property type="entry name" value="CBFD_NFYB_HMF"/>
    <property type="match status" value="1"/>
</dbReference>
<evidence type="ECO:0000313" key="6">
    <source>
        <dbReference type="Proteomes" id="UP000027138"/>
    </source>
</evidence>
<dbReference type="STRING" id="180498.A0A067L6H2"/>
<dbReference type="AlphaFoldDB" id="A0A067L6H2"/>
<dbReference type="EMBL" id="KK914256">
    <property type="protein sequence ID" value="KDP44071.1"/>
    <property type="molecule type" value="Genomic_DNA"/>
</dbReference>
<feature type="compositionally biased region" description="Basic residues" evidence="3">
    <location>
        <begin position="83"/>
        <end position="96"/>
    </location>
</feature>
<dbReference type="PANTHER" id="PTHR10252:SF93">
    <property type="entry name" value="DNA POLYMERASE II SUBUNIT B3-1"/>
    <property type="match status" value="1"/>
</dbReference>
<organism evidence="5 6">
    <name type="scientific">Jatropha curcas</name>
    <name type="common">Barbados nut</name>
    <dbReference type="NCBI Taxonomy" id="180498"/>
    <lineage>
        <taxon>Eukaryota</taxon>
        <taxon>Viridiplantae</taxon>
        <taxon>Streptophyta</taxon>
        <taxon>Embryophyta</taxon>
        <taxon>Tracheophyta</taxon>
        <taxon>Spermatophyta</taxon>
        <taxon>Magnoliopsida</taxon>
        <taxon>eudicotyledons</taxon>
        <taxon>Gunneridae</taxon>
        <taxon>Pentapetalae</taxon>
        <taxon>rosids</taxon>
        <taxon>fabids</taxon>
        <taxon>Malpighiales</taxon>
        <taxon>Euphorbiaceae</taxon>
        <taxon>Crotonoideae</taxon>
        <taxon>Jatropheae</taxon>
        <taxon>Jatropha</taxon>
    </lineage>
</organism>
<accession>A0A067L6H2</accession>
<feature type="domain" description="Transcription factor CBF/NF-Y/archaeal histone" evidence="4">
    <location>
        <begin position="116"/>
        <end position="179"/>
    </location>
</feature>
<sequence length="213" mass="24566">MASTKKSKNEEDKKKKRIKVVASTKSPKQEKNKDKKKKKKQNNTANGTTRRSESLDVMVISSSSCGSQESEEETVKRSETKKRSITSTNRTKKSNSKRKEQAEEDNEEGEAEITFRFPMARIKRIITREESGLQLNQDVVFLVNKATEKFIQQFCEEGYDCSVRDRKKSLGYKHLSSVVREQRRFDFLSDFVPDKLNAQDALAQMKLLETRQG</sequence>
<evidence type="ECO:0000256" key="1">
    <source>
        <dbReference type="ARBA" id="ARBA00004123"/>
    </source>
</evidence>